<dbReference type="KEGG" id="cpho:CPHO_07395"/>
<evidence type="ECO:0000313" key="2">
    <source>
        <dbReference type="Proteomes" id="UP000185491"/>
    </source>
</evidence>
<dbReference type="STRING" id="161895.CPHO_07395"/>
<gene>
    <name evidence="1" type="ORF">CPHO_07395</name>
</gene>
<reference evidence="1 2" key="1">
    <citation type="submission" date="2014-08" db="EMBL/GenBank/DDBJ databases">
        <title>Complete genome sequence of Corynebacterium phocae M408/89/1(T)(=DSM 44612(T)), isolated from the common seal (Phoca vitulina).</title>
        <authorList>
            <person name="Ruckert C."/>
            <person name="Albersmeier A."/>
            <person name="Winkler A."/>
            <person name="Kalinowski J."/>
        </authorList>
    </citation>
    <scope>NUCLEOTIDE SEQUENCE [LARGE SCALE GENOMIC DNA]</scope>
    <source>
        <strain evidence="1 2">M408/89/1</strain>
    </source>
</reference>
<protein>
    <submittedName>
        <fullName evidence="1">Methionine synthase</fullName>
    </submittedName>
</protein>
<keyword evidence="2" id="KW-1185">Reference proteome</keyword>
<dbReference type="AlphaFoldDB" id="A0A1L7D3U5"/>
<name>A0A1L7D3U5_9CORY</name>
<dbReference type="OrthoDB" id="5242426at2"/>
<dbReference type="SUPFAM" id="SSF51726">
    <property type="entry name" value="UROD/MetE-like"/>
    <property type="match status" value="1"/>
</dbReference>
<sequence length="310" mass="33281">MTAFGLGPMAGKSMAVAADIVVGETGELLHVPQLPERGLGSDSVGRTASLLPFLSVDLGPRGWRLTARPQLITRQMRDQMDRDLDTLQEVWGESLPRVKAQLMGPWSLAASVELANGHRVLTDRGAVADLHQALLAGAVEHRADLARRFGAEVSLQLDEPLLPQIIAGRVPGTHEFDTIPAIPAEVALARLEEFHADYLHADFLHAAPEWAVASAAPTLLVDFAGLDAPQHVDGLGQHLDAGRRVGLGLNTGDRRAAAIAVARYFDLLGHPREWLVDRVDIYPAAKLPGAKDYAFAAQVADILTRDAGDL</sequence>
<proteinExistence type="predicted"/>
<dbReference type="Proteomes" id="UP000185491">
    <property type="component" value="Chromosome"/>
</dbReference>
<organism evidence="1 2">
    <name type="scientific">Corynebacterium phocae</name>
    <dbReference type="NCBI Taxonomy" id="161895"/>
    <lineage>
        <taxon>Bacteria</taxon>
        <taxon>Bacillati</taxon>
        <taxon>Actinomycetota</taxon>
        <taxon>Actinomycetes</taxon>
        <taxon>Mycobacteriales</taxon>
        <taxon>Corynebacteriaceae</taxon>
        <taxon>Corynebacterium</taxon>
    </lineage>
</organism>
<dbReference type="InterPro" id="IPR038071">
    <property type="entry name" value="UROD/MetE-like_sf"/>
</dbReference>
<evidence type="ECO:0000313" key="1">
    <source>
        <dbReference type="EMBL" id="APT92743.1"/>
    </source>
</evidence>
<dbReference type="EMBL" id="CP009249">
    <property type="protein sequence ID" value="APT92743.1"/>
    <property type="molecule type" value="Genomic_DNA"/>
</dbReference>
<accession>A0A1L7D3U5</accession>